<evidence type="ECO:0000313" key="3">
    <source>
        <dbReference type="EMBL" id="KMO67458.1"/>
    </source>
</evidence>
<feature type="domain" description="DUF732" evidence="2">
    <location>
        <begin position="29"/>
        <end position="99"/>
    </location>
</feature>
<dbReference type="InterPro" id="IPR007969">
    <property type="entry name" value="DUF732"/>
</dbReference>
<feature type="chain" id="PRO_5005282857" description="DUF732 domain-containing protein" evidence="1">
    <location>
        <begin position="27"/>
        <end position="99"/>
    </location>
</feature>
<dbReference type="RefSeq" id="WP_048419827.1">
    <property type="nucleotide sequence ID" value="NZ_JYNL01000069.1"/>
</dbReference>
<gene>
    <name evidence="3" type="ORF">MCHLDSM_06707</name>
</gene>
<organism evidence="3 4">
    <name type="scientific">Mycolicibacterium chlorophenolicum</name>
    <dbReference type="NCBI Taxonomy" id="37916"/>
    <lineage>
        <taxon>Bacteria</taxon>
        <taxon>Bacillati</taxon>
        <taxon>Actinomycetota</taxon>
        <taxon>Actinomycetes</taxon>
        <taxon>Mycobacteriales</taxon>
        <taxon>Mycobacteriaceae</taxon>
        <taxon>Mycolicibacterium</taxon>
    </lineage>
</organism>
<dbReference type="Pfam" id="PF05305">
    <property type="entry name" value="DUF732"/>
    <property type="match status" value="1"/>
</dbReference>
<dbReference type="AlphaFoldDB" id="A0A0J6VD49"/>
<name>A0A0J6VD49_9MYCO</name>
<feature type="signal peptide" evidence="1">
    <location>
        <begin position="1"/>
        <end position="26"/>
    </location>
</feature>
<dbReference type="EMBL" id="JYNL01000069">
    <property type="protein sequence ID" value="KMO67458.1"/>
    <property type="molecule type" value="Genomic_DNA"/>
</dbReference>
<evidence type="ECO:0000256" key="1">
    <source>
        <dbReference type="SAM" id="SignalP"/>
    </source>
</evidence>
<keyword evidence="1" id="KW-0732">Signal</keyword>
<dbReference type="Proteomes" id="UP000036513">
    <property type="component" value="Unassembled WGS sequence"/>
</dbReference>
<proteinExistence type="predicted"/>
<evidence type="ECO:0000259" key="2">
    <source>
        <dbReference type="Pfam" id="PF05305"/>
    </source>
</evidence>
<keyword evidence="4" id="KW-1185">Reference proteome</keyword>
<evidence type="ECO:0000313" key="4">
    <source>
        <dbReference type="Proteomes" id="UP000036513"/>
    </source>
</evidence>
<sequence precursor="true">MRGTGIMSAALAAAGLATALAAPAVADPNDDVFINVIQNEGIPFSSEENAINLASAVCDYVGAGQAPEQVAVEISEPAGWTVEQSGFFVGAATQTYCPS</sequence>
<dbReference type="PATRIC" id="fig|37916.4.peg.6725"/>
<accession>A0A0J6VD49</accession>
<protein>
    <recommendedName>
        <fullName evidence="2">DUF732 domain-containing protein</fullName>
    </recommendedName>
</protein>
<comment type="caution">
    <text evidence="3">The sequence shown here is derived from an EMBL/GenBank/DDBJ whole genome shotgun (WGS) entry which is preliminary data.</text>
</comment>
<reference evidence="3 4" key="1">
    <citation type="journal article" date="2015" name="Genome Biol. Evol.">
        <title>Characterization of Three Mycobacterium spp. with Potential Use in Bioremediation by Genome Sequencing and Comparative Genomics.</title>
        <authorList>
            <person name="Das S."/>
            <person name="Pettersson B.M."/>
            <person name="Behra P.R."/>
            <person name="Ramesh M."/>
            <person name="Dasgupta S."/>
            <person name="Bhattacharya A."/>
            <person name="Kirsebom L.A."/>
        </authorList>
    </citation>
    <scope>NUCLEOTIDE SEQUENCE [LARGE SCALE GENOMIC DNA]</scope>
    <source>
        <strain evidence="3 4">DSM 43826</strain>
    </source>
</reference>